<dbReference type="KEGG" id="scd:Spica_2028"/>
<evidence type="ECO:0000256" key="1">
    <source>
        <dbReference type="ARBA" id="ARBA00038454"/>
    </source>
</evidence>
<dbReference type="Pfam" id="PF13185">
    <property type="entry name" value="GAF_2"/>
    <property type="match status" value="1"/>
</dbReference>
<dbReference type="Proteomes" id="UP000000503">
    <property type="component" value="Chromosome"/>
</dbReference>
<accession>F8EZD2</accession>
<dbReference type="InterPro" id="IPR029016">
    <property type="entry name" value="GAF-like_dom_sf"/>
</dbReference>
<proteinExistence type="inferred from homology"/>
<name>F8EZD2_GRAC1</name>
<sequence length="165" mass="18099">MIDEQSLSFRRIPLYERLYTQLDELISLKSPNLIAGMATMAALLHAKLSHHFWTGFYFVAGEDELHVGPYQGSVACQILKGRGVCLACVRTGEPVIVPDVEAFPGHIACDSRSKSEIVIPLKKNGKVVAVLDIDSDKLAQFDAGDAEHLQKIVNLLIPLIESFPG</sequence>
<dbReference type="HOGENOM" id="CLU_077738_2_0_12"/>
<evidence type="ECO:0000259" key="2">
    <source>
        <dbReference type="Pfam" id="PF13185"/>
    </source>
</evidence>
<evidence type="ECO:0000313" key="3">
    <source>
        <dbReference type="EMBL" id="AEJ20155.1"/>
    </source>
</evidence>
<dbReference type="InterPro" id="IPR000614">
    <property type="entry name" value="FRMsr_CS"/>
</dbReference>
<dbReference type="GO" id="GO:0005829">
    <property type="term" value="C:cytosol"/>
    <property type="evidence" value="ECO:0007669"/>
    <property type="project" value="TreeGrafter"/>
</dbReference>
<gene>
    <name evidence="3" type="ordered locus">Spica_2028</name>
</gene>
<dbReference type="GO" id="GO:0033745">
    <property type="term" value="F:L-methionine-(R)-S-oxide reductase activity"/>
    <property type="evidence" value="ECO:0007669"/>
    <property type="project" value="TreeGrafter"/>
</dbReference>
<keyword evidence="4" id="KW-1185">Reference proteome</keyword>
<dbReference type="STRING" id="744872.Spica_2028"/>
<dbReference type="OrthoDB" id="9796252at2"/>
<evidence type="ECO:0000313" key="4">
    <source>
        <dbReference type="Proteomes" id="UP000000503"/>
    </source>
</evidence>
<dbReference type="SUPFAM" id="SSF55781">
    <property type="entry name" value="GAF domain-like"/>
    <property type="match status" value="1"/>
</dbReference>
<dbReference type="PANTHER" id="PTHR21021:SF15">
    <property type="entry name" value="FREE METHIONINE-R-SULFOXIDE REDUCTASE"/>
    <property type="match status" value="1"/>
</dbReference>
<organism evidence="3 4">
    <name type="scientific">Gracilinema caldarium (strain ATCC 51460 / DSM 7334 / H1)</name>
    <name type="common">Treponema caldarium</name>
    <dbReference type="NCBI Taxonomy" id="744872"/>
    <lineage>
        <taxon>Bacteria</taxon>
        <taxon>Pseudomonadati</taxon>
        <taxon>Spirochaetota</taxon>
        <taxon>Spirochaetia</taxon>
        <taxon>Spirochaetales</taxon>
        <taxon>Breznakiellaceae</taxon>
        <taxon>Gracilinema</taxon>
    </lineage>
</organism>
<reference evidence="4" key="1">
    <citation type="journal article" date="2013" name="Stand. Genomic Sci.">
        <title>Genome sequence of the thermophilic fresh-water bacterium Spirochaeta caldaria type strain (H1(T)), reclassification of Spirochaeta caldaria, Spirochaeta stenostrepta, and Spirochaeta zuelzerae in the genus Treponema as Treponema caldaria comb. nov., Treponema stenostrepta comb. nov., and Treponema zuelzerae comb. nov., and emendation of the genus Treponema.</title>
        <authorList>
            <person name="Abt B."/>
            <person name="Goker M."/>
            <person name="Scheuner C."/>
            <person name="Han C."/>
            <person name="Lu M."/>
            <person name="Misra M."/>
            <person name="Lapidus A."/>
            <person name="Nolan M."/>
            <person name="Lucas S."/>
            <person name="Hammon N."/>
            <person name="Deshpande S."/>
            <person name="Cheng J.F."/>
            <person name="Tapia R."/>
            <person name="Goodwin L.A."/>
            <person name="Pitluck S."/>
            <person name="Liolios K."/>
            <person name="Pagani I."/>
            <person name="Ivanova N."/>
            <person name="Mavromatis K."/>
            <person name="Mikhailova N."/>
            <person name="Huntemann M."/>
            <person name="Pati A."/>
            <person name="Chen A."/>
            <person name="Palaniappan K."/>
            <person name="Land M."/>
            <person name="Hauser L."/>
            <person name="Jeffries C.D."/>
            <person name="Rohde M."/>
            <person name="Spring S."/>
            <person name="Gronow S."/>
            <person name="Detter J.C."/>
            <person name="Bristow J."/>
            <person name="Eisen J.A."/>
            <person name="Markowitz V."/>
            <person name="Hugenholtz P."/>
            <person name="Kyrpides N.C."/>
            <person name="Woyke T."/>
            <person name="Klenk H.P."/>
        </authorList>
    </citation>
    <scope>NUCLEOTIDE SEQUENCE</scope>
    <source>
        <strain evidence="4">ATCC 51460 / DSM 7334 / H1</strain>
    </source>
</reference>
<dbReference type="eggNOG" id="COG1956">
    <property type="taxonomic scope" value="Bacteria"/>
</dbReference>
<dbReference type="Gene3D" id="3.30.450.40">
    <property type="match status" value="1"/>
</dbReference>
<feature type="domain" description="GAF" evidence="2">
    <location>
        <begin position="59"/>
        <end position="155"/>
    </location>
</feature>
<dbReference type="InterPro" id="IPR051330">
    <property type="entry name" value="Phosphatase_reg/MetRdx"/>
</dbReference>
<dbReference type="AlphaFoldDB" id="F8EZD2"/>
<dbReference type="PROSITE" id="PS01320">
    <property type="entry name" value="UPF0067"/>
    <property type="match status" value="1"/>
</dbReference>
<dbReference type="EMBL" id="CP002868">
    <property type="protein sequence ID" value="AEJ20155.1"/>
    <property type="molecule type" value="Genomic_DNA"/>
</dbReference>
<comment type="similarity">
    <text evidence="1">Belongs to the free Met sulfoxide reductase family.</text>
</comment>
<dbReference type="PANTHER" id="PTHR21021">
    <property type="entry name" value="GAF/PUTATIVE CYTOSKELETAL PROTEIN"/>
    <property type="match status" value="1"/>
</dbReference>
<dbReference type="RefSeq" id="WP_013969444.1">
    <property type="nucleotide sequence ID" value="NC_015732.1"/>
</dbReference>
<dbReference type="InterPro" id="IPR003018">
    <property type="entry name" value="GAF"/>
</dbReference>
<protein>
    <recommendedName>
        <fullName evidence="2">GAF domain-containing protein</fullName>
    </recommendedName>
</protein>